<dbReference type="Pfam" id="PF06047">
    <property type="entry name" value="Nkap_C"/>
    <property type="match status" value="1"/>
</dbReference>
<organism evidence="4 5">
    <name type="scientific">Calicophoron daubneyi</name>
    <name type="common">Rumen fluke</name>
    <name type="synonym">Paramphistomum daubneyi</name>
    <dbReference type="NCBI Taxonomy" id="300641"/>
    <lineage>
        <taxon>Eukaryota</taxon>
        <taxon>Metazoa</taxon>
        <taxon>Spiralia</taxon>
        <taxon>Lophotrochozoa</taxon>
        <taxon>Platyhelminthes</taxon>
        <taxon>Trematoda</taxon>
        <taxon>Digenea</taxon>
        <taxon>Plagiorchiida</taxon>
        <taxon>Pronocephalata</taxon>
        <taxon>Paramphistomoidea</taxon>
        <taxon>Paramphistomidae</taxon>
        <taxon>Calicophoron</taxon>
    </lineage>
</organism>
<feature type="compositionally biased region" description="Basic residues" evidence="2">
    <location>
        <begin position="172"/>
        <end position="212"/>
    </location>
</feature>
<accession>A0AAV2TXZ8</accession>
<feature type="domain" description="NF-kappa-B-activating protein C-terminal" evidence="3">
    <location>
        <begin position="280"/>
        <end position="378"/>
    </location>
</feature>
<dbReference type="Proteomes" id="UP001497525">
    <property type="component" value="Unassembled WGS sequence"/>
</dbReference>
<evidence type="ECO:0000256" key="2">
    <source>
        <dbReference type="SAM" id="MobiDB-lite"/>
    </source>
</evidence>
<feature type="compositionally biased region" description="Polar residues" evidence="2">
    <location>
        <begin position="25"/>
        <end position="50"/>
    </location>
</feature>
<gene>
    <name evidence="4" type="ORF">CDAUBV1_LOCUS16642</name>
</gene>
<evidence type="ECO:0000259" key="3">
    <source>
        <dbReference type="Pfam" id="PF06047"/>
    </source>
</evidence>
<dbReference type="EMBL" id="CAXLJL010000856">
    <property type="protein sequence ID" value="CAL5141394.1"/>
    <property type="molecule type" value="Genomic_DNA"/>
</dbReference>
<protein>
    <recommendedName>
        <fullName evidence="3">NF-kappa-B-activating protein C-terminal domain-containing protein</fullName>
    </recommendedName>
</protein>
<dbReference type="GO" id="GO:0005634">
    <property type="term" value="C:nucleus"/>
    <property type="evidence" value="ECO:0007669"/>
    <property type="project" value="TreeGrafter"/>
</dbReference>
<feature type="compositionally biased region" description="Basic and acidic residues" evidence="2">
    <location>
        <begin position="51"/>
        <end position="62"/>
    </location>
</feature>
<feature type="compositionally biased region" description="Basic and acidic residues" evidence="2">
    <location>
        <begin position="80"/>
        <end position="114"/>
    </location>
</feature>
<proteinExistence type="inferred from homology"/>
<evidence type="ECO:0000313" key="5">
    <source>
        <dbReference type="Proteomes" id="UP001497525"/>
    </source>
</evidence>
<evidence type="ECO:0000313" key="4">
    <source>
        <dbReference type="EMBL" id="CAL5141394.1"/>
    </source>
</evidence>
<evidence type="ECO:0000256" key="1">
    <source>
        <dbReference type="ARBA" id="ARBA00009313"/>
    </source>
</evidence>
<feature type="region of interest" description="Disordered" evidence="2">
    <location>
        <begin position="1"/>
        <end position="240"/>
    </location>
</feature>
<reference evidence="4" key="1">
    <citation type="submission" date="2024-06" db="EMBL/GenBank/DDBJ databases">
        <authorList>
            <person name="Liu X."/>
            <person name="Lenzi L."/>
            <person name="Haldenby T S."/>
            <person name="Uol C."/>
        </authorList>
    </citation>
    <scope>NUCLEOTIDE SEQUENCE</scope>
</reference>
<sequence length="390" mass="44789">MVTINGPHKERSPFTEVDCSGTGRPWTSSLSVSAGNTVEQSHFMSDNQNESSHRHGHEDRSANVHHRPRSRSPEGYAWSHRGEGDGRRRHRPYELEHQTPEYWERRRQQRERAGETINARIWPPSPPKVDSDAEVEPNPSEKDKRSIVDDGARHSGHSDGGDSSTDSSEKSTRKRSHRHHRRHHHHSSETGKRKHRKRKTRELKKKHKKKYGNPKASSSESGSESHLDSDEEEDEKKLFIRQMQARKRELEMKRAQEEEEVGFIGPLLPVAEHSNLLPLDYGRALLPGEGAAMAAYIAEGKRIPRRGEIGLTSDEIEKFEAEGYVMSGSRHRRMEAVRLRKENQIYSADEKRALEHFNYAERAKREAKLQAQFKALIKRKLEDKQSAGGT</sequence>
<dbReference type="InterPro" id="IPR040466">
    <property type="entry name" value="NKAP"/>
</dbReference>
<dbReference type="PANTHER" id="PTHR13087:SF0">
    <property type="entry name" value="NFKB ACTIVATING PROTEIN LIKE"/>
    <property type="match status" value="1"/>
</dbReference>
<comment type="caution">
    <text evidence="4">The sequence shown here is derived from an EMBL/GenBank/DDBJ whole genome shotgun (WGS) entry which is preliminary data.</text>
</comment>
<comment type="similarity">
    <text evidence="1">Belongs to the NKAP family.</text>
</comment>
<dbReference type="PANTHER" id="PTHR13087">
    <property type="entry name" value="NF-KAPPA B ACTIVATING PROTEIN"/>
    <property type="match status" value="1"/>
</dbReference>
<feature type="compositionally biased region" description="Basic and acidic residues" evidence="2">
    <location>
        <begin position="139"/>
        <end position="160"/>
    </location>
</feature>
<dbReference type="AlphaFoldDB" id="A0AAV2TXZ8"/>
<dbReference type="InterPro" id="IPR009269">
    <property type="entry name" value="NKAP_C"/>
</dbReference>
<dbReference type="GO" id="GO:0010468">
    <property type="term" value="P:regulation of gene expression"/>
    <property type="evidence" value="ECO:0007669"/>
    <property type="project" value="TreeGrafter"/>
</dbReference>
<name>A0AAV2TXZ8_CALDB</name>
<dbReference type="GO" id="GO:0003682">
    <property type="term" value="F:chromatin binding"/>
    <property type="evidence" value="ECO:0007669"/>
    <property type="project" value="InterPro"/>
</dbReference>